<evidence type="ECO:0000256" key="4">
    <source>
        <dbReference type="ARBA" id="ARBA00022989"/>
    </source>
</evidence>
<evidence type="ECO:0000259" key="9">
    <source>
        <dbReference type="Pfam" id="PF13886"/>
    </source>
</evidence>
<feature type="transmembrane region" description="Helical" evidence="8">
    <location>
        <begin position="231"/>
        <end position="249"/>
    </location>
</feature>
<gene>
    <name evidence="10" type="ORF">FGO68_gene4274</name>
</gene>
<feature type="transmembrane region" description="Helical" evidence="8">
    <location>
        <begin position="316"/>
        <end position="337"/>
    </location>
</feature>
<dbReference type="EMBL" id="RRYP01007273">
    <property type="protein sequence ID" value="TNV80619.1"/>
    <property type="molecule type" value="Genomic_DNA"/>
</dbReference>
<feature type="transmembrane region" description="Helical" evidence="8">
    <location>
        <begin position="344"/>
        <end position="364"/>
    </location>
</feature>
<accession>A0A8J8NUV3</accession>
<sequence>MLLIQPAYQQQNNYYIKSVHEAIYIQQIYQYADENSHRCPLPGCSHCPTLPLLRAQPLPSARLPQITRRRTVLPTHLKRVYLSFCQKLPERLWCELSKPSMAVMYTVDPDTFEETSCVTLSGESPTKNAAFNVSDPDNNDGLAVEYNGGDEGYLLKVDIQCDHDTQYQPLTSAFDDNANLLISFKTQYGCKYDQLSEIWNFFNSNKWAMFVVFVVVGSILCFAGRAMLTPTLFIIGVLTASLLIIFIFYSTFLKANTEKWVGYAVLAGSIIAGLILGWVLTKFQKVGAFALAAWGGFSIGLIVYNAFAYKISGEPWMFYLTVIGCAAALGLLTLILFDHILIQATAVTGAFMVPYGIGLVAGSYPNPFTIAELIQNGQLDNIDPLYYAYMGGTLVLYLIGIIVQYRHKRNHPDHAPETRFSEKARARYRR</sequence>
<evidence type="ECO:0000256" key="3">
    <source>
        <dbReference type="ARBA" id="ARBA00022692"/>
    </source>
</evidence>
<evidence type="ECO:0000256" key="1">
    <source>
        <dbReference type="ARBA" id="ARBA00004141"/>
    </source>
</evidence>
<reference evidence="10" key="1">
    <citation type="submission" date="2019-06" db="EMBL/GenBank/DDBJ databases">
        <authorList>
            <person name="Zheng W."/>
        </authorList>
    </citation>
    <scope>NUCLEOTIDE SEQUENCE</scope>
    <source>
        <strain evidence="10">QDHG01</strain>
    </source>
</reference>
<evidence type="ECO:0000313" key="10">
    <source>
        <dbReference type="EMBL" id="TNV80619.1"/>
    </source>
</evidence>
<evidence type="ECO:0000256" key="7">
    <source>
        <dbReference type="SAM" id="MobiDB-lite"/>
    </source>
</evidence>
<dbReference type="InterPro" id="IPR040236">
    <property type="entry name" value="TMEM198"/>
</dbReference>
<feature type="compositionally biased region" description="Basic and acidic residues" evidence="7">
    <location>
        <begin position="412"/>
        <end position="430"/>
    </location>
</feature>
<dbReference type="InterPro" id="IPR025256">
    <property type="entry name" value="TM7S3/TM198-like_dom"/>
</dbReference>
<evidence type="ECO:0000256" key="2">
    <source>
        <dbReference type="ARBA" id="ARBA00006244"/>
    </source>
</evidence>
<dbReference type="GO" id="GO:0005886">
    <property type="term" value="C:plasma membrane"/>
    <property type="evidence" value="ECO:0007669"/>
    <property type="project" value="TreeGrafter"/>
</dbReference>
<feature type="region of interest" description="Disordered" evidence="7">
    <location>
        <begin position="411"/>
        <end position="430"/>
    </location>
</feature>
<feature type="transmembrane region" description="Helical" evidence="8">
    <location>
        <begin position="384"/>
        <end position="403"/>
    </location>
</feature>
<feature type="transmembrane region" description="Helical" evidence="8">
    <location>
        <begin position="261"/>
        <end position="279"/>
    </location>
</feature>
<evidence type="ECO:0000313" key="11">
    <source>
        <dbReference type="Proteomes" id="UP000785679"/>
    </source>
</evidence>
<evidence type="ECO:0000256" key="6">
    <source>
        <dbReference type="ARBA" id="ARBA00049737"/>
    </source>
</evidence>
<protein>
    <recommendedName>
        <fullName evidence="6">Transmembrane protein 198</fullName>
    </recommendedName>
</protein>
<feature type="transmembrane region" description="Helical" evidence="8">
    <location>
        <begin position="286"/>
        <end position="304"/>
    </location>
</feature>
<comment type="caution">
    <text evidence="10">The sequence shown here is derived from an EMBL/GenBank/DDBJ whole genome shotgun (WGS) entry which is preliminary data.</text>
</comment>
<keyword evidence="4 8" id="KW-1133">Transmembrane helix</keyword>
<proteinExistence type="inferred from homology"/>
<keyword evidence="11" id="KW-1185">Reference proteome</keyword>
<dbReference type="PANTHER" id="PTHR31247:SF5">
    <property type="entry name" value="DUF4203 DOMAIN-CONTAINING PROTEIN"/>
    <property type="match status" value="1"/>
</dbReference>
<dbReference type="OrthoDB" id="102260at2759"/>
<dbReference type="Pfam" id="PF13886">
    <property type="entry name" value="TM7S3_TM198"/>
    <property type="match status" value="1"/>
</dbReference>
<dbReference type="Proteomes" id="UP000785679">
    <property type="component" value="Unassembled WGS sequence"/>
</dbReference>
<feature type="domain" description="TM7S3/TM198-like" evidence="9">
    <location>
        <begin position="211"/>
        <end position="405"/>
    </location>
</feature>
<name>A0A8J8NUV3_HALGN</name>
<dbReference type="PANTHER" id="PTHR31247">
    <property type="entry name" value="TRANSMEMBRANE PROTEIN 198 FAMILY MEMBER"/>
    <property type="match status" value="1"/>
</dbReference>
<evidence type="ECO:0000256" key="8">
    <source>
        <dbReference type="SAM" id="Phobius"/>
    </source>
</evidence>
<organism evidence="10 11">
    <name type="scientific">Halteria grandinella</name>
    <dbReference type="NCBI Taxonomy" id="5974"/>
    <lineage>
        <taxon>Eukaryota</taxon>
        <taxon>Sar</taxon>
        <taxon>Alveolata</taxon>
        <taxon>Ciliophora</taxon>
        <taxon>Intramacronucleata</taxon>
        <taxon>Spirotrichea</taxon>
        <taxon>Stichotrichia</taxon>
        <taxon>Sporadotrichida</taxon>
        <taxon>Halteriidae</taxon>
        <taxon>Halteria</taxon>
    </lineage>
</organism>
<comment type="similarity">
    <text evidence="2">Belongs to the TMEM198 family.</text>
</comment>
<comment type="subcellular location">
    <subcellularLocation>
        <location evidence="1">Membrane</location>
        <topology evidence="1">Multi-pass membrane protein</topology>
    </subcellularLocation>
</comment>
<keyword evidence="3 8" id="KW-0812">Transmembrane</keyword>
<dbReference type="AlphaFoldDB" id="A0A8J8NUV3"/>
<evidence type="ECO:0000256" key="5">
    <source>
        <dbReference type="ARBA" id="ARBA00023136"/>
    </source>
</evidence>
<keyword evidence="5 8" id="KW-0472">Membrane</keyword>
<feature type="transmembrane region" description="Helical" evidence="8">
    <location>
        <begin position="207"/>
        <end position="224"/>
    </location>
</feature>